<name>A0A1N7SU88_9BURK</name>
<comment type="similarity">
    <text evidence="4">Belongs to the methylaspartate ammonia-lyase family.</text>
</comment>
<dbReference type="EC" id="4.3.1.2" evidence="6"/>
<evidence type="ECO:0000256" key="3">
    <source>
        <dbReference type="ARBA" id="ARBA00004675"/>
    </source>
</evidence>
<dbReference type="InterPro" id="IPR006395">
    <property type="entry name" value="Me_Asp_am_lyase"/>
</dbReference>
<dbReference type="SUPFAM" id="SSF51604">
    <property type="entry name" value="Enolase C-terminal domain-like"/>
    <property type="match status" value="1"/>
</dbReference>
<feature type="binding site" evidence="13">
    <location>
        <position position="308"/>
    </location>
    <ligand>
        <name>Mg(2+)</name>
        <dbReference type="ChEBI" id="CHEBI:18420"/>
    </ligand>
</feature>
<feature type="domain" description="Methylaspartate ammonia-lyase N-terminal" evidence="14">
    <location>
        <begin position="3"/>
        <end position="161"/>
    </location>
</feature>
<dbReference type="SFLD" id="SFLDG00151">
    <property type="entry name" value="methylaspartate_ammonia-lyase"/>
    <property type="match status" value="1"/>
</dbReference>
<dbReference type="InterPro" id="IPR022662">
    <property type="entry name" value="MeAsp_NH4-lyase_C"/>
</dbReference>
<evidence type="ECO:0000256" key="2">
    <source>
        <dbReference type="ARBA" id="ARBA00001946"/>
    </source>
</evidence>
<comment type="cofactor">
    <cofactor evidence="2 13">
        <name>Mg(2+)</name>
        <dbReference type="ChEBI" id="CHEBI:18420"/>
    </cofactor>
</comment>
<evidence type="ECO:0000256" key="13">
    <source>
        <dbReference type="PIRSR" id="PIRSR017107-4"/>
    </source>
</evidence>
<dbReference type="Pfam" id="PF05034">
    <property type="entry name" value="MAAL_N"/>
    <property type="match status" value="1"/>
</dbReference>
<dbReference type="SFLD" id="SFLDS00001">
    <property type="entry name" value="Enolase"/>
    <property type="match status" value="1"/>
</dbReference>
<organism evidence="16 17">
    <name type="scientific">Paraburkholderia piptadeniae</name>
    <dbReference type="NCBI Taxonomy" id="1701573"/>
    <lineage>
        <taxon>Bacteria</taxon>
        <taxon>Pseudomonadati</taxon>
        <taxon>Pseudomonadota</taxon>
        <taxon>Betaproteobacteria</taxon>
        <taxon>Burkholderiales</taxon>
        <taxon>Burkholderiaceae</taxon>
        <taxon>Paraburkholderia</taxon>
    </lineage>
</organism>
<evidence type="ECO:0000256" key="9">
    <source>
        <dbReference type="ARBA" id="ARBA00023239"/>
    </source>
</evidence>
<comment type="subunit">
    <text evidence="5">Homodimer.</text>
</comment>
<dbReference type="InterPro" id="IPR036849">
    <property type="entry name" value="Enolase-like_C_sf"/>
</dbReference>
<dbReference type="Gene3D" id="3.30.390.10">
    <property type="entry name" value="Enolase-like, N-terminal domain"/>
    <property type="match status" value="1"/>
</dbReference>
<dbReference type="PANTHER" id="PTHR48073">
    <property type="entry name" value="O-SUCCINYLBENZOATE SYNTHASE-RELATED"/>
    <property type="match status" value="1"/>
</dbReference>
<evidence type="ECO:0000256" key="12">
    <source>
        <dbReference type="PIRSR" id="PIRSR017107-3"/>
    </source>
</evidence>
<dbReference type="SFLD" id="SFLDF00007">
    <property type="entry name" value="methylaspartate_ammonia-lyase"/>
    <property type="match status" value="1"/>
</dbReference>
<evidence type="ECO:0000256" key="7">
    <source>
        <dbReference type="ARBA" id="ARBA00022723"/>
    </source>
</evidence>
<dbReference type="Proteomes" id="UP000195569">
    <property type="component" value="Unassembled WGS sequence"/>
</dbReference>
<evidence type="ECO:0000259" key="14">
    <source>
        <dbReference type="Pfam" id="PF05034"/>
    </source>
</evidence>
<dbReference type="AlphaFoldDB" id="A0A1N7SU88"/>
<dbReference type="UniPathway" id="UPA00561">
    <property type="reaction ID" value="UER00618"/>
</dbReference>
<comment type="pathway">
    <text evidence="3">Amino-acid degradation; L-glutamate degradation via mesaconate pathway; acetate and pyruvate from L-glutamate: step 2/4.</text>
</comment>
<proteinExistence type="inferred from homology"/>
<evidence type="ECO:0000256" key="1">
    <source>
        <dbReference type="ARBA" id="ARBA00000789"/>
    </source>
</evidence>
<keyword evidence="17" id="KW-1185">Reference proteome</keyword>
<evidence type="ECO:0000256" key="5">
    <source>
        <dbReference type="ARBA" id="ARBA00011738"/>
    </source>
</evidence>
<keyword evidence="9 16" id="KW-0456">Lyase</keyword>
<dbReference type="GO" id="GO:0019553">
    <property type="term" value="P:L-glutamate catabolic process via L-citramalate"/>
    <property type="evidence" value="ECO:0007669"/>
    <property type="project" value="UniProtKB-UniPathway"/>
</dbReference>
<protein>
    <recommendedName>
        <fullName evidence="6">methylaspartate ammonia-lyase</fullName>
        <ecNumber evidence="6">4.3.1.2</ecNumber>
    </recommendedName>
</protein>
<dbReference type="InterPro" id="IPR029017">
    <property type="entry name" value="Enolase-like_N"/>
</dbReference>
<reference evidence="16" key="1">
    <citation type="submission" date="2016-12" db="EMBL/GenBank/DDBJ databases">
        <authorList>
            <person name="Moulin L."/>
        </authorList>
    </citation>
    <scope>NUCLEOTIDE SEQUENCE [LARGE SCALE GENOMIC DNA]</scope>
    <source>
        <strain evidence="16">STM 7183</strain>
    </source>
</reference>
<dbReference type="Pfam" id="PF07476">
    <property type="entry name" value="MAAL_C"/>
    <property type="match status" value="1"/>
</dbReference>
<keyword evidence="8 13" id="KW-0460">Magnesium</keyword>
<evidence type="ECO:0000256" key="10">
    <source>
        <dbReference type="PIRSR" id="PIRSR017107-1"/>
    </source>
</evidence>
<evidence type="ECO:0000256" key="6">
    <source>
        <dbReference type="ARBA" id="ARBA00012993"/>
    </source>
</evidence>
<dbReference type="PANTHER" id="PTHR48073:SF2">
    <property type="entry name" value="O-SUCCINYLBENZOATE SYNTHASE"/>
    <property type="match status" value="1"/>
</dbReference>
<dbReference type="EMBL" id="CYGY02000096">
    <property type="protein sequence ID" value="SIT50950.1"/>
    <property type="molecule type" value="Genomic_DNA"/>
</dbReference>
<dbReference type="SUPFAM" id="SSF54826">
    <property type="entry name" value="Enolase N-terminal domain-like"/>
    <property type="match status" value="1"/>
</dbReference>
<dbReference type="RefSeq" id="WP_087739530.1">
    <property type="nucleotide sequence ID" value="NZ_CYGY02000096.1"/>
</dbReference>
<comment type="catalytic activity">
    <reaction evidence="1">
        <text>(2S,3S)-3-methyl-L-aspartate = mesaconate + NH4(+)</text>
        <dbReference type="Rhea" id="RHEA:12829"/>
        <dbReference type="ChEBI" id="CHEBI:28938"/>
        <dbReference type="ChEBI" id="CHEBI:36986"/>
        <dbReference type="ChEBI" id="CHEBI:58724"/>
        <dbReference type="EC" id="4.3.1.2"/>
    </reaction>
</comment>
<evidence type="ECO:0000256" key="4">
    <source>
        <dbReference type="ARBA" id="ARBA00009954"/>
    </source>
</evidence>
<dbReference type="GO" id="GO:0050096">
    <property type="term" value="F:methylaspartate ammonia-lyase activity"/>
    <property type="evidence" value="ECO:0007669"/>
    <property type="project" value="UniProtKB-EC"/>
</dbReference>
<dbReference type="InterPro" id="IPR022665">
    <property type="entry name" value="MeAsp_NH4-lyase_N"/>
</dbReference>
<feature type="active site" description="Proton acceptor" evidence="10">
    <location>
        <position position="332"/>
    </location>
</feature>
<keyword evidence="7 13" id="KW-0479">Metal-binding</keyword>
<comment type="caution">
    <text evidence="16">The sequence shown here is derived from an EMBL/GenBank/DDBJ whole genome shotgun (WGS) entry which is preliminary data.</text>
</comment>
<dbReference type="OrthoDB" id="8630262at2"/>
<feature type="binding site" evidence="13">
    <location>
        <position position="239"/>
    </location>
    <ligand>
        <name>Mg(2+)</name>
        <dbReference type="ChEBI" id="CHEBI:18420"/>
    </ligand>
</feature>
<dbReference type="Gene3D" id="3.20.20.120">
    <property type="entry name" value="Enolase-like C-terminal domain"/>
    <property type="match status" value="1"/>
</dbReference>
<gene>
    <name evidence="16" type="ORF">BN2476_960101</name>
</gene>
<evidence type="ECO:0000256" key="8">
    <source>
        <dbReference type="ARBA" id="ARBA00022842"/>
    </source>
</evidence>
<sequence length="413" mass="44132">MITIQKVIASPGVGSFFFDDQAAIKAGAQRDGAAYTGKAITPGFSAVREPSESVSVMLVLSDGYIAKGDCASVQYTGVGGREPRFHAGQLAAQIEQRLAPHLSGLDVRSFRESAMFAEQIIDEIFVAKRAAAYGVSQALLDAAAHVAGHHLMAQVIKDEWQIEKPLAAVPIYGQSGDERYTNVDKMILKRVPVMPHALINTLDLVGADGAALEVYINWLRARIAQLRTSDDYQPVIHIDVYGLIGAAANGSIEATANIIERLESAAGPHELRIEHPLDAGSRDAQIDALGNLRRTLKKRGSKVAIIADEWANTAEDVHLFAEAGAVDMVQIKTPDLGSLHNSIDAILDCHRYGVGPVLGGTCAETDLSARATTNIGVATGVTQMLAKPGMGFDEGFNIVFNEMSRVLRVAQAL</sequence>
<dbReference type="NCBIfam" id="TIGR01502">
    <property type="entry name" value="B_methylAsp_ase"/>
    <property type="match status" value="1"/>
</dbReference>
<evidence type="ECO:0000313" key="17">
    <source>
        <dbReference type="Proteomes" id="UP000195569"/>
    </source>
</evidence>
<evidence type="ECO:0000259" key="15">
    <source>
        <dbReference type="Pfam" id="PF07476"/>
    </source>
</evidence>
<feature type="domain" description="Methylaspartate ammonia-lyase C-terminal" evidence="15">
    <location>
        <begin position="168"/>
        <end position="411"/>
    </location>
</feature>
<feature type="binding site" evidence="11">
    <location>
        <position position="174"/>
    </location>
    <ligand>
        <name>(2S,3S)-3-methyl-L-aspartate</name>
        <dbReference type="ChEBI" id="CHEBI:58724"/>
    </ligand>
</feature>
<evidence type="ECO:0000313" key="16">
    <source>
        <dbReference type="EMBL" id="SIT50950.1"/>
    </source>
</evidence>
<dbReference type="GO" id="GO:0046872">
    <property type="term" value="F:metal ion binding"/>
    <property type="evidence" value="ECO:0007669"/>
    <property type="project" value="UniProtKB-KW"/>
</dbReference>
<feature type="binding site" evidence="13">
    <location>
        <position position="274"/>
    </location>
    <ligand>
        <name>Mg(2+)</name>
        <dbReference type="ChEBI" id="CHEBI:18420"/>
    </ligand>
</feature>
<feature type="binding site" evidence="11">
    <location>
        <position position="330"/>
    </location>
    <ligand>
        <name>(2S,3S)-3-methyl-L-aspartate</name>
        <dbReference type="ChEBI" id="CHEBI:58724"/>
    </ligand>
</feature>
<accession>A0A1N7SU88</accession>
<dbReference type="PIRSF" id="PIRSF017107">
    <property type="entry name" value="MAL"/>
    <property type="match status" value="1"/>
</dbReference>
<evidence type="ECO:0000256" key="11">
    <source>
        <dbReference type="PIRSR" id="PIRSR017107-2"/>
    </source>
</evidence>
<feature type="site" description="Transition state stabilizer" evidence="12">
    <location>
        <position position="196"/>
    </location>
</feature>